<keyword evidence="1" id="KW-0812">Transmembrane</keyword>
<evidence type="ECO:0000313" key="3">
    <source>
        <dbReference type="EMBL" id="RPA86029.1"/>
    </source>
</evidence>
<dbReference type="EMBL" id="ML119651">
    <property type="protein sequence ID" value="RPA86029.1"/>
    <property type="molecule type" value="Genomic_DNA"/>
</dbReference>
<name>A0A3N4IJN0_ASCIM</name>
<keyword evidence="4" id="KW-1185">Reference proteome</keyword>
<evidence type="ECO:0000256" key="2">
    <source>
        <dbReference type="SAM" id="SignalP"/>
    </source>
</evidence>
<feature type="transmembrane region" description="Helical" evidence="1">
    <location>
        <begin position="85"/>
        <end position="105"/>
    </location>
</feature>
<keyword evidence="1" id="KW-1133">Transmembrane helix</keyword>
<feature type="chain" id="PRO_5018049443" description="Transmembrane protein" evidence="2">
    <location>
        <begin position="30"/>
        <end position="106"/>
    </location>
</feature>
<dbReference type="AlphaFoldDB" id="A0A3N4IJN0"/>
<protein>
    <recommendedName>
        <fullName evidence="5">Transmembrane protein</fullName>
    </recommendedName>
</protein>
<evidence type="ECO:0000256" key="1">
    <source>
        <dbReference type="SAM" id="Phobius"/>
    </source>
</evidence>
<keyword evidence="1" id="KW-0472">Membrane</keyword>
<sequence>MARNILPLSLFHVLFTFLLLIFCIHRVSALPTDRDLITLDRITTEPSKLTTAEGMQLEKRLTKDSNGDVVIRKSYRSGGMRGRGGLGWGMVVGIVVGVVAFGGLVL</sequence>
<proteinExistence type="predicted"/>
<evidence type="ECO:0008006" key="5">
    <source>
        <dbReference type="Google" id="ProtNLM"/>
    </source>
</evidence>
<accession>A0A3N4IJN0</accession>
<evidence type="ECO:0000313" key="4">
    <source>
        <dbReference type="Proteomes" id="UP000275078"/>
    </source>
</evidence>
<gene>
    <name evidence="3" type="ORF">BJ508DRAFT_159259</name>
</gene>
<organism evidence="3 4">
    <name type="scientific">Ascobolus immersus RN42</name>
    <dbReference type="NCBI Taxonomy" id="1160509"/>
    <lineage>
        <taxon>Eukaryota</taxon>
        <taxon>Fungi</taxon>
        <taxon>Dikarya</taxon>
        <taxon>Ascomycota</taxon>
        <taxon>Pezizomycotina</taxon>
        <taxon>Pezizomycetes</taxon>
        <taxon>Pezizales</taxon>
        <taxon>Ascobolaceae</taxon>
        <taxon>Ascobolus</taxon>
    </lineage>
</organism>
<feature type="signal peptide" evidence="2">
    <location>
        <begin position="1"/>
        <end position="29"/>
    </location>
</feature>
<keyword evidence="2" id="KW-0732">Signal</keyword>
<reference evidence="3 4" key="1">
    <citation type="journal article" date="2018" name="Nat. Ecol. Evol.">
        <title>Pezizomycetes genomes reveal the molecular basis of ectomycorrhizal truffle lifestyle.</title>
        <authorList>
            <person name="Murat C."/>
            <person name="Payen T."/>
            <person name="Noel B."/>
            <person name="Kuo A."/>
            <person name="Morin E."/>
            <person name="Chen J."/>
            <person name="Kohler A."/>
            <person name="Krizsan K."/>
            <person name="Balestrini R."/>
            <person name="Da Silva C."/>
            <person name="Montanini B."/>
            <person name="Hainaut M."/>
            <person name="Levati E."/>
            <person name="Barry K.W."/>
            <person name="Belfiori B."/>
            <person name="Cichocki N."/>
            <person name="Clum A."/>
            <person name="Dockter R.B."/>
            <person name="Fauchery L."/>
            <person name="Guy J."/>
            <person name="Iotti M."/>
            <person name="Le Tacon F."/>
            <person name="Lindquist E.A."/>
            <person name="Lipzen A."/>
            <person name="Malagnac F."/>
            <person name="Mello A."/>
            <person name="Molinier V."/>
            <person name="Miyauchi S."/>
            <person name="Poulain J."/>
            <person name="Riccioni C."/>
            <person name="Rubini A."/>
            <person name="Sitrit Y."/>
            <person name="Splivallo R."/>
            <person name="Traeger S."/>
            <person name="Wang M."/>
            <person name="Zifcakova L."/>
            <person name="Wipf D."/>
            <person name="Zambonelli A."/>
            <person name="Paolocci F."/>
            <person name="Nowrousian M."/>
            <person name="Ottonello S."/>
            <person name="Baldrian P."/>
            <person name="Spatafora J.W."/>
            <person name="Henrissat B."/>
            <person name="Nagy L.G."/>
            <person name="Aury J.M."/>
            <person name="Wincker P."/>
            <person name="Grigoriev I.V."/>
            <person name="Bonfante P."/>
            <person name="Martin F.M."/>
        </authorList>
    </citation>
    <scope>NUCLEOTIDE SEQUENCE [LARGE SCALE GENOMIC DNA]</scope>
    <source>
        <strain evidence="3 4">RN42</strain>
    </source>
</reference>
<dbReference type="Proteomes" id="UP000275078">
    <property type="component" value="Unassembled WGS sequence"/>
</dbReference>